<evidence type="ECO:0000313" key="1">
    <source>
        <dbReference type="EMBL" id="GAF70185.1"/>
    </source>
</evidence>
<accession>X0T2A9</accession>
<protein>
    <submittedName>
        <fullName evidence="1">Uncharacterized protein</fullName>
    </submittedName>
</protein>
<gene>
    <name evidence="1" type="ORF">S01H1_15052</name>
</gene>
<sequence length="31" mass="3779">MTMKKTTYAFSVYLLPQDIQIIEKELREEYP</sequence>
<organism evidence="1">
    <name type="scientific">marine sediment metagenome</name>
    <dbReference type="NCBI Taxonomy" id="412755"/>
    <lineage>
        <taxon>unclassified sequences</taxon>
        <taxon>metagenomes</taxon>
        <taxon>ecological metagenomes</taxon>
    </lineage>
</organism>
<name>X0T2A9_9ZZZZ</name>
<reference evidence="1" key="1">
    <citation type="journal article" date="2014" name="Front. Microbiol.">
        <title>High frequency of phylogenetically diverse reductive dehalogenase-homologous genes in deep subseafloor sedimentary metagenomes.</title>
        <authorList>
            <person name="Kawai M."/>
            <person name="Futagami T."/>
            <person name="Toyoda A."/>
            <person name="Takaki Y."/>
            <person name="Nishi S."/>
            <person name="Hori S."/>
            <person name="Arai W."/>
            <person name="Tsubouchi T."/>
            <person name="Morono Y."/>
            <person name="Uchiyama I."/>
            <person name="Ito T."/>
            <person name="Fujiyama A."/>
            <person name="Inagaki F."/>
            <person name="Takami H."/>
        </authorList>
    </citation>
    <scope>NUCLEOTIDE SEQUENCE</scope>
    <source>
        <strain evidence="1">Expedition CK06-06</strain>
    </source>
</reference>
<comment type="caution">
    <text evidence="1">The sequence shown here is derived from an EMBL/GenBank/DDBJ whole genome shotgun (WGS) entry which is preliminary data.</text>
</comment>
<feature type="non-terminal residue" evidence="1">
    <location>
        <position position="31"/>
    </location>
</feature>
<dbReference type="AlphaFoldDB" id="X0T2A9"/>
<proteinExistence type="predicted"/>
<dbReference type="EMBL" id="BARS01007851">
    <property type="protein sequence ID" value="GAF70185.1"/>
    <property type="molecule type" value="Genomic_DNA"/>
</dbReference>